<evidence type="ECO:0000256" key="1">
    <source>
        <dbReference type="SAM" id="MobiDB-lite"/>
    </source>
</evidence>
<proteinExistence type="predicted"/>
<feature type="compositionally biased region" description="Basic and acidic residues" evidence="1">
    <location>
        <begin position="98"/>
        <end position="116"/>
    </location>
</feature>
<gene>
    <name evidence="2" type="ordered locus">Psed_5799</name>
</gene>
<dbReference type="EMBL" id="CP002593">
    <property type="protein sequence ID" value="AEA27926.1"/>
    <property type="molecule type" value="Genomic_DNA"/>
</dbReference>
<dbReference type="HOGENOM" id="CLU_1925827_0_0_11"/>
<evidence type="ECO:0000313" key="3">
    <source>
        <dbReference type="Proteomes" id="UP000007809"/>
    </source>
</evidence>
<dbReference type="Proteomes" id="UP000007809">
    <property type="component" value="Chromosome"/>
</dbReference>
<dbReference type="KEGG" id="pdx:Psed_5799"/>
<accession>F4D1D8</accession>
<feature type="region of interest" description="Disordered" evidence="1">
    <location>
        <begin position="97"/>
        <end position="131"/>
    </location>
</feature>
<protein>
    <submittedName>
        <fullName evidence="2">Uncharacterized protein</fullName>
    </submittedName>
</protein>
<dbReference type="AlphaFoldDB" id="F4D1D8"/>
<dbReference type="STRING" id="675635.Psed_5799"/>
<sequence>MKWQIPYGDRTWEFDDYRITASEARLQKRITAGLTPTAADTAREEMDPDAWVAALAIARRRAGLPLDEAIAIDDERFELGDILDTTTSVLQARAAEVAAKDTDKADTDDAEPRAVDEAAEVSEGPEASAAV</sequence>
<dbReference type="RefSeq" id="WP_013677825.1">
    <property type="nucleotide sequence ID" value="NC_015312.1"/>
</dbReference>
<reference evidence="2 3" key="1">
    <citation type="journal article" date="2011" name="J. Bacteriol.">
        <title>Genome sequence of the 1,4-dioxane-degrading Pseudonocardia dioxanivorans strain CB1190.</title>
        <authorList>
            <person name="Sales C.M."/>
            <person name="Mahendra S."/>
            <person name="Grostern A."/>
            <person name="Parales R.E."/>
            <person name="Goodwin L.A."/>
            <person name="Woyke T."/>
            <person name="Nolan M."/>
            <person name="Lapidus A."/>
            <person name="Chertkov O."/>
            <person name="Ovchinnikova G."/>
            <person name="Sczyrba A."/>
            <person name="Alvarez-Cohen L."/>
        </authorList>
    </citation>
    <scope>NUCLEOTIDE SEQUENCE [LARGE SCALE GENOMIC DNA]</scope>
    <source>
        <strain evidence="3">ATCC 55486 / DSM 44775 / JCM 13855 / CB1190</strain>
    </source>
</reference>
<name>F4D1D8_PSEUX</name>
<organism evidence="2 3">
    <name type="scientific">Pseudonocardia dioxanivorans (strain ATCC 55486 / DSM 44775 / JCM 13855 / CB1190)</name>
    <dbReference type="NCBI Taxonomy" id="675635"/>
    <lineage>
        <taxon>Bacteria</taxon>
        <taxon>Bacillati</taxon>
        <taxon>Actinomycetota</taxon>
        <taxon>Actinomycetes</taxon>
        <taxon>Pseudonocardiales</taxon>
        <taxon>Pseudonocardiaceae</taxon>
        <taxon>Pseudonocardia</taxon>
    </lineage>
</organism>
<evidence type="ECO:0000313" key="2">
    <source>
        <dbReference type="EMBL" id="AEA27926.1"/>
    </source>
</evidence>
<keyword evidence="3" id="KW-1185">Reference proteome</keyword>